<dbReference type="InterPro" id="IPR013087">
    <property type="entry name" value="Znf_C2H2_type"/>
</dbReference>
<feature type="domain" description="C2H2-type" evidence="3">
    <location>
        <begin position="111"/>
        <end position="139"/>
    </location>
</feature>
<dbReference type="GO" id="GO:0008270">
    <property type="term" value="F:zinc ion binding"/>
    <property type="evidence" value="ECO:0007669"/>
    <property type="project" value="UniProtKB-KW"/>
</dbReference>
<dbReference type="Gene3D" id="3.30.160.60">
    <property type="entry name" value="Classic Zinc Finger"/>
    <property type="match status" value="1"/>
</dbReference>
<evidence type="ECO:0000313" key="5">
    <source>
        <dbReference type="Proteomes" id="UP000799640"/>
    </source>
</evidence>
<evidence type="ECO:0000259" key="3">
    <source>
        <dbReference type="PROSITE" id="PS50157"/>
    </source>
</evidence>
<keyword evidence="1" id="KW-0479">Metal-binding</keyword>
<dbReference type="SMART" id="SM00355">
    <property type="entry name" value="ZnF_C2H2"/>
    <property type="match status" value="3"/>
</dbReference>
<keyword evidence="5" id="KW-1185">Reference proteome</keyword>
<name>A0A6G1HL40_9PEZI</name>
<dbReference type="Proteomes" id="UP000799640">
    <property type="component" value="Unassembled WGS sequence"/>
</dbReference>
<protein>
    <recommendedName>
        <fullName evidence="3">C2H2-type domain-containing protein</fullName>
    </recommendedName>
</protein>
<feature type="region of interest" description="Disordered" evidence="2">
    <location>
        <begin position="319"/>
        <end position="342"/>
    </location>
</feature>
<accession>A0A6G1HL40</accession>
<dbReference type="SUPFAM" id="SSF57667">
    <property type="entry name" value="beta-beta-alpha zinc fingers"/>
    <property type="match status" value="1"/>
</dbReference>
<feature type="region of interest" description="Disordered" evidence="2">
    <location>
        <begin position="477"/>
        <end position="524"/>
    </location>
</feature>
<feature type="compositionally biased region" description="Low complexity" evidence="2">
    <location>
        <begin position="81"/>
        <end position="96"/>
    </location>
</feature>
<feature type="region of interest" description="Disordered" evidence="2">
    <location>
        <begin position="1"/>
        <end position="41"/>
    </location>
</feature>
<evidence type="ECO:0000256" key="1">
    <source>
        <dbReference type="PROSITE-ProRule" id="PRU00042"/>
    </source>
</evidence>
<evidence type="ECO:0000256" key="2">
    <source>
        <dbReference type="SAM" id="MobiDB-lite"/>
    </source>
</evidence>
<evidence type="ECO:0000313" key="4">
    <source>
        <dbReference type="EMBL" id="KAF2396569.1"/>
    </source>
</evidence>
<dbReference type="InterPro" id="IPR036236">
    <property type="entry name" value="Znf_C2H2_sf"/>
</dbReference>
<gene>
    <name evidence="4" type="ORF">EJ06DRAFT_224757</name>
</gene>
<proteinExistence type="predicted"/>
<organism evidence="4 5">
    <name type="scientific">Trichodelitschia bisporula</name>
    <dbReference type="NCBI Taxonomy" id="703511"/>
    <lineage>
        <taxon>Eukaryota</taxon>
        <taxon>Fungi</taxon>
        <taxon>Dikarya</taxon>
        <taxon>Ascomycota</taxon>
        <taxon>Pezizomycotina</taxon>
        <taxon>Dothideomycetes</taxon>
        <taxon>Dothideomycetes incertae sedis</taxon>
        <taxon>Phaeotrichales</taxon>
        <taxon>Phaeotrichaceae</taxon>
        <taxon>Trichodelitschia</taxon>
    </lineage>
</organism>
<dbReference type="PROSITE" id="PS50157">
    <property type="entry name" value="ZINC_FINGER_C2H2_2"/>
    <property type="match status" value="1"/>
</dbReference>
<reference evidence="4" key="1">
    <citation type="journal article" date="2020" name="Stud. Mycol.">
        <title>101 Dothideomycetes genomes: a test case for predicting lifestyles and emergence of pathogens.</title>
        <authorList>
            <person name="Haridas S."/>
            <person name="Albert R."/>
            <person name="Binder M."/>
            <person name="Bloem J."/>
            <person name="Labutti K."/>
            <person name="Salamov A."/>
            <person name="Andreopoulos B."/>
            <person name="Baker S."/>
            <person name="Barry K."/>
            <person name="Bills G."/>
            <person name="Bluhm B."/>
            <person name="Cannon C."/>
            <person name="Castanera R."/>
            <person name="Culley D."/>
            <person name="Daum C."/>
            <person name="Ezra D."/>
            <person name="Gonzalez J."/>
            <person name="Henrissat B."/>
            <person name="Kuo A."/>
            <person name="Liang C."/>
            <person name="Lipzen A."/>
            <person name="Lutzoni F."/>
            <person name="Magnuson J."/>
            <person name="Mondo S."/>
            <person name="Nolan M."/>
            <person name="Ohm R."/>
            <person name="Pangilinan J."/>
            <person name="Park H.-J."/>
            <person name="Ramirez L."/>
            <person name="Alfaro M."/>
            <person name="Sun H."/>
            <person name="Tritt A."/>
            <person name="Yoshinaga Y."/>
            <person name="Zwiers L.-H."/>
            <person name="Turgeon B."/>
            <person name="Goodwin S."/>
            <person name="Spatafora J."/>
            <person name="Crous P."/>
            <person name="Grigoriev I."/>
        </authorList>
    </citation>
    <scope>NUCLEOTIDE SEQUENCE</scope>
    <source>
        <strain evidence="4">CBS 262.69</strain>
    </source>
</reference>
<dbReference type="OrthoDB" id="654211at2759"/>
<feature type="compositionally biased region" description="Low complexity" evidence="2">
    <location>
        <begin position="322"/>
        <end position="336"/>
    </location>
</feature>
<dbReference type="EMBL" id="ML996706">
    <property type="protein sequence ID" value="KAF2396569.1"/>
    <property type="molecule type" value="Genomic_DNA"/>
</dbReference>
<feature type="region of interest" description="Disordered" evidence="2">
    <location>
        <begin position="66"/>
        <end position="101"/>
    </location>
</feature>
<keyword evidence="1" id="KW-0862">Zinc</keyword>
<dbReference type="AlphaFoldDB" id="A0A6G1HL40"/>
<dbReference type="PROSITE" id="PS00028">
    <property type="entry name" value="ZINC_FINGER_C2H2_1"/>
    <property type="match status" value="2"/>
</dbReference>
<keyword evidence="1" id="KW-0863">Zinc-finger</keyword>
<sequence length="524" mass="58294">MQPSTPDQRSSFASSRFSETPSVFSQNRMSTASTSTNYSDLQPMSQMPHISMMGGHFSASQHAFSNGLSSVPRRPQVTNMPSSPRTSRTLSTGLRPQARQADSEVDKKKKYFCTSCNKGFARKYDWKVHEQRYHEQQTQFHCPDCNQVLFAETLFKSHHRDAHSCQDCSQHAKEYSKDVAPERRRTAWGCGFCAELLDDWEKRCDHIASHYDNGEKKHEWDHTKVIIGLLRQPDVDAAWQTLLLEKNNGSQFPKQLGLRFSKESTGRSHGDKSMQLQDMLEFGACPRDTRKIAELTYSLGIRKIPTASSSIPEGIIEEETGSEAPSQSHSHSQSRSQPPPQYVNEAVDSADVVMGSPTATGPGADDIPPPLPNGNSMALPHTMPPAMYDIVPSMAYGGDNITQALDGHIHGGMNGGVNGAINGSMNGINSTHLQWDNFYTSMEDVQKHPVEDILHSYGQPAFMMHHQPSILAMPHMDKELPPIPPAELEAQMNGNDGPRDSFDQWTMGSTVADDGPYQEQHHPY</sequence>